<feature type="transmembrane region" description="Helical" evidence="7">
    <location>
        <begin position="6"/>
        <end position="22"/>
    </location>
</feature>
<name>A0ABW2QDU4_9MICO</name>
<reference evidence="9" key="1">
    <citation type="journal article" date="2019" name="Int. J. Syst. Evol. Microbiol.">
        <title>The Global Catalogue of Microorganisms (GCM) 10K type strain sequencing project: providing services to taxonomists for standard genome sequencing and annotation.</title>
        <authorList>
            <consortium name="The Broad Institute Genomics Platform"/>
            <consortium name="The Broad Institute Genome Sequencing Center for Infectious Disease"/>
            <person name="Wu L."/>
            <person name="Ma J."/>
        </authorList>
    </citation>
    <scope>NUCLEOTIDE SEQUENCE [LARGE SCALE GENOMIC DNA]</scope>
    <source>
        <strain evidence="9">JCM 1490</strain>
    </source>
</reference>
<comment type="caution">
    <text evidence="8">The sequence shown here is derived from an EMBL/GenBank/DDBJ whole genome shotgun (WGS) entry which is preliminary data.</text>
</comment>
<dbReference type="PANTHER" id="PTHR33884:SF3">
    <property type="entry name" value="UPF0410 PROTEIN YMGE"/>
    <property type="match status" value="1"/>
</dbReference>
<evidence type="ECO:0000256" key="2">
    <source>
        <dbReference type="ARBA" id="ARBA00011006"/>
    </source>
</evidence>
<keyword evidence="9" id="KW-1185">Reference proteome</keyword>
<comment type="similarity">
    <text evidence="2">Belongs to the UPF0410 family.</text>
</comment>
<feature type="transmembrane region" description="Helical" evidence="7">
    <location>
        <begin position="29"/>
        <end position="48"/>
    </location>
</feature>
<evidence type="ECO:0000256" key="5">
    <source>
        <dbReference type="ARBA" id="ARBA00022989"/>
    </source>
</evidence>
<evidence type="ECO:0000256" key="4">
    <source>
        <dbReference type="ARBA" id="ARBA00022692"/>
    </source>
</evidence>
<proteinExistence type="inferred from homology"/>
<dbReference type="RefSeq" id="WP_382396675.1">
    <property type="nucleotide sequence ID" value="NZ_JBHTCQ010000005.1"/>
</dbReference>
<dbReference type="EMBL" id="JBHTCQ010000005">
    <property type="protein sequence ID" value="MFC7407146.1"/>
    <property type="molecule type" value="Genomic_DNA"/>
</dbReference>
<dbReference type="InterPro" id="IPR007341">
    <property type="entry name" value="Transgly_assoc"/>
</dbReference>
<evidence type="ECO:0000313" key="9">
    <source>
        <dbReference type="Proteomes" id="UP001596455"/>
    </source>
</evidence>
<comment type="subcellular location">
    <subcellularLocation>
        <location evidence="1">Cell membrane</location>
        <topology evidence="1">Multi-pass membrane protein</topology>
    </subcellularLocation>
</comment>
<keyword evidence="3" id="KW-1003">Cell membrane</keyword>
<keyword evidence="5 7" id="KW-1133">Transmembrane helix</keyword>
<sequence>MGSLIGLLVLGAIFGALARLFMKGNQNIGIIWTIILGALGAFVGGWLVQDVFNVGSTILVWIVGIILAMVFISLYLGLTRRRTTR</sequence>
<evidence type="ECO:0000256" key="3">
    <source>
        <dbReference type="ARBA" id="ARBA00022475"/>
    </source>
</evidence>
<feature type="transmembrane region" description="Helical" evidence="7">
    <location>
        <begin position="54"/>
        <end position="78"/>
    </location>
</feature>
<organism evidence="8 9">
    <name type="scientific">Georgenia alba</name>
    <dbReference type="NCBI Taxonomy" id="2233858"/>
    <lineage>
        <taxon>Bacteria</taxon>
        <taxon>Bacillati</taxon>
        <taxon>Actinomycetota</taxon>
        <taxon>Actinomycetes</taxon>
        <taxon>Micrococcales</taxon>
        <taxon>Bogoriellaceae</taxon>
        <taxon>Georgenia</taxon>
    </lineage>
</organism>
<accession>A0ABW2QDU4</accession>
<keyword evidence="4 7" id="KW-0812">Transmembrane</keyword>
<evidence type="ECO:0000256" key="6">
    <source>
        <dbReference type="ARBA" id="ARBA00023136"/>
    </source>
</evidence>
<evidence type="ECO:0000256" key="1">
    <source>
        <dbReference type="ARBA" id="ARBA00004651"/>
    </source>
</evidence>
<gene>
    <name evidence="8" type="ORF">ACFQQL_18665</name>
</gene>
<evidence type="ECO:0000256" key="7">
    <source>
        <dbReference type="SAM" id="Phobius"/>
    </source>
</evidence>
<dbReference type="Proteomes" id="UP001596455">
    <property type="component" value="Unassembled WGS sequence"/>
</dbReference>
<dbReference type="PANTHER" id="PTHR33884">
    <property type="entry name" value="UPF0410 PROTEIN YMGE"/>
    <property type="match status" value="1"/>
</dbReference>
<protein>
    <submittedName>
        <fullName evidence="8">GlsB/YeaQ/YmgE family stress response membrane protein</fullName>
    </submittedName>
</protein>
<keyword evidence="6 7" id="KW-0472">Membrane</keyword>
<evidence type="ECO:0000313" key="8">
    <source>
        <dbReference type="EMBL" id="MFC7407146.1"/>
    </source>
</evidence>